<dbReference type="GO" id="GO:0016020">
    <property type="term" value="C:membrane"/>
    <property type="evidence" value="ECO:0007669"/>
    <property type="project" value="InterPro"/>
</dbReference>
<feature type="transmembrane region" description="Helical" evidence="9">
    <location>
        <begin position="133"/>
        <end position="152"/>
    </location>
</feature>
<evidence type="ECO:0000256" key="2">
    <source>
        <dbReference type="ARBA" id="ARBA00012438"/>
    </source>
</evidence>
<keyword evidence="9" id="KW-1133">Transmembrane helix</keyword>
<comment type="caution">
    <text evidence="11">The sequence shown here is derived from an EMBL/GenBank/DDBJ whole genome shotgun (WGS) entry which is preliminary data.</text>
</comment>
<reference evidence="11" key="1">
    <citation type="submission" date="2022-08" db="EMBL/GenBank/DDBJ databases">
        <authorList>
            <person name="Tistechok S."/>
            <person name="Samborskyy M."/>
            <person name="Roman I."/>
        </authorList>
    </citation>
    <scope>NUCLEOTIDE SEQUENCE</scope>
    <source>
        <strain evidence="11">DSM 103496</strain>
    </source>
</reference>
<feature type="domain" description="Signal transduction histidine kinase subgroup 3 dimerisation and phosphoacceptor" evidence="10">
    <location>
        <begin position="179"/>
        <end position="245"/>
    </location>
</feature>
<organism evidence="11 12">
    <name type="scientific">Umezawaea endophytica</name>
    <dbReference type="NCBI Taxonomy" id="1654476"/>
    <lineage>
        <taxon>Bacteria</taxon>
        <taxon>Bacillati</taxon>
        <taxon>Actinomycetota</taxon>
        <taxon>Actinomycetes</taxon>
        <taxon>Pseudonocardiales</taxon>
        <taxon>Pseudonocardiaceae</taxon>
        <taxon>Umezawaea</taxon>
    </lineage>
</organism>
<evidence type="ECO:0000256" key="8">
    <source>
        <dbReference type="ARBA" id="ARBA00023012"/>
    </source>
</evidence>
<evidence type="ECO:0000256" key="9">
    <source>
        <dbReference type="SAM" id="Phobius"/>
    </source>
</evidence>
<dbReference type="PANTHER" id="PTHR24421:SF10">
    <property type="entry name" value="NITRATE_NITRITE SENSOR PROTEIN NARQ"/>
    <property type="match status" value="1"/>
</dbReference>
<dbReference type="InterPro" id="IPR050482">
    <property type="entry name" value="Sensor_HK_TwoCompSys"/>
</dbReference>
<dbReference type="Pfam" id="PF07730">
    <property type="entry name" value="HisKA_3"/>
    <property type="match status" value="1"/>
</dbReference>
<keyword evidence="5" id="KW-0547">Nucleotide-binding</keyword>
<evidence type="ECO:0000256" key="4">
    <source>
        <dbReference type="ARBA" id="ARBA00022679"/>
    </source>
</evidence>
<evidence type="ECO:0000256" key="6">
    <source>
        <dbReference type="ARBA" id="ARBA00022777"/>
    </source>
</evidence>
<proteinExistence type="predicted"/>
<evidence type="ECO:0000256" key="7">
    <source>
        <dbReference type="ARBA" id="ARBA00022840"/>
    </source>
</evidence>
<name>A0A9X2VY56_9PSEU</name>
<dbReference type="Proteomes" id="UP001141259">
    <property type="component" value="Unassembled WGS sequence"/>
</dbReference>
<keyword evidence="8" id="KW-0902">Two-component regulatory system</keyword>
<feature type="transmembrane region" description="Helical" evidence="9">
    <location>
        <begin position="63"/>
        <end position="93"/>
    </location>
</feature>
<evidence type="ECO:0000313" key="11">
    <source>
        <dbReference type="EMBL" id="MCS7484557.1"/>
    </source>
</evidence>
<dbReference type="EMBL" id="JANYMP010000048">
    <property type="protein sequence ID" value="MCS7484557.1"/>
    <property type="molecule type" value="Genomic_DNA"/>
</dbReference>
<keyword evidence="12" id="KW-1185">Reference proteome</keyword>
<accession>A0A9X2VY56</accession>
<sequence>MRRLPDPARDAIVATACFTGGALLYRFDLYELWAGPSDVPLGWRLLVLSIACVGQLLRTRAPLAGAFIALSAASVDVALGLSAPVVIVLMDLLHMATLRGSKRTGQLIIGLVVTTAISIAVGIALTVDGWRTAVGSGLQIFSVLVMPVWWAVNLRQHRSYTEQVARIAQLDRRAAVTAERSRMARDLHDVIAGHLSAIAIQSEAVLSMAERDPETVKTVLKSVRENSIQSLAEMRTMIDVLRADDEVPDEPASARLSEVGRLVDSARAGGLRVDLTGEAPPELPVAVDLAAYRIIQESLTNALKHAPGAHVEVALADTGRRLAVTVTSEWRGPSTPGTGSGLVGMAERAQAVGGTFDAGRVDDLWRVRAELPLAGTP</sequence>
<dbReference type="AlphaFoldDB" id="A0A9X2VY56"/>
<protein>
    <recommendedName>
        <fullName evidence="2">histidine kinase</fullName>
        <ecNumber evidence="2">2.7.13.3</ecNumber>
    </recommendedName>
</protein>
<dbReference type="PANTHER" id="PTHR24421">
    <property type="entry name" value="NITRATE/NITRITE SENSOR PROTEIN NARX-RELATED"/>
    <property type="match status" value="1"/>
</dbReference>
<dbReference type="InterPro" id="IPR036890">
    <property type="entry name" value="HATPase_C_sf"/>
</dbReference>
<keyword evidence="9" id="KW-0472">Membrane</keyword>
<dbReference type="GO" id="GO:0046983">
    <property type="term" value="F:protein dimerization activity"/>
    <property type="evidence" value="ECO:0007669"/>
    <property type="project" value="InterPro"/>
</dbReference>
<keyword evidence="3" id="KW-0597">Phosphoprotein</keyword>
<dbReference type="SUPFAM" id="SSF55874">
    <property type="entry name" value="ATPase domain of HSP90 chaperone/DNA topoisomerase II/histidine kinase"/>
    <property type="match status" value="1"/>
</dbReference>
<keyword evidence="7" id="KW-0067">ATP-binding</keyword>
<evidence type="ECO:0000256" key="3">
    <source>
        <dbReference type="ARBA" id="ARBA00022553"/>
    </source>
</evidence>
<evidence type="ECO:0000256" key="1">
    <source>
        <dbReference type="ARBA" id="ARBA00000085"/>
    </source>
</evidence>
<dbReference type="GO" id="GO:0005524">
    <property type="term" value="F:ATP binding"/>
    <property type="evidence" value="ECO:0007669"/>
    <property type="project" value="UniProtKB-KW"/>
</dbReference>
<evidence type="ECO:0000256" key="5">
    <source>
        <dbReference type="ARBA" id="ARBA00022741"/>
    </source>
</evidence>
<feature type="transmembrane region" description="Helical" evidence="9">
    <location>
        <begin position="105"/>
        <end position="127"/>
    </location>
</feature>
<keyword evidence="9" id="KW-0812">Transmembrane</keyword>
<dbReference type="GO" id="GO:0000155">
    <property type="term" value="F:phosphorelay sensor kinase activity"/>
    <property type="evidence" value="ECO:0007669"/>
    <property type="project" value="InterPro"/>
</dbReference>
<keyword evidence="6 11" id="KW-0418">Kinase</keyword>
<dbReference type="Gene3D" id="3.30.565.10">
    <property type="entry name" value="Histidine kinase-like ATPase, C-terminal domain"/>
    <property type="match status" value="1"/>
</dbReference>
<evidence type="ECO:0000259" key="10">
    <source>
        <dbReference type="Pfam" id="PF07730"/>
    </source>
</evidence>
<dbReference type="RefSeq" id="WP_259630003.1">
    <property type="nucleotide sequence ID" value="NZ_JANYMP010000048.1"/>
</dbReference>
<keyword evidence="4" id="KW-0808">Transferase</keyword>
<dbReference type="Gene3D" id="1.20.5.1930">
    <property type="match status" value="1"/>
</dbReference>
<dbReference type="InterPro" id="IPR011712">
    <property type="entry name" value="Sig_transdc_His_kin_sub3_dim/P"/>
</dbReference>
<evidence type="ECO:0000313" key="12">
    <source>
        <dbReference type="Proteomes" id="UP001141259"/>
    </source>
</evidence>
<dbReference type="CDD" id="cd16917">
    <property type="entry name" value="HATPase_UhpB-NarQ-NarX-like"/>
    <property type="match status" value="1"/>
</dbReference>
<comment type="catalytic activity">
    <reaction evidence="1">
        <text>ATP + protein L-histidine = ADP + protein N-phospho-L-histidine.</text>
        <dbReference type="EC" id="2.7.13.3"/>
    </reaction>
</comment>
<dbReference type="EC" id="2.7.13.3" evidence="2"/>
<gene>
    <name evidence="11" type="ORF">NZH93_47675</name>
</gene>